<protein>
    <submittedName>
        <fullName evidence="3">Uncharacterized protein</fullName>
    </submittedName>
</protein>
<keyword evidence="4" id="KW-1185">Reference proteome</keyword>
<name>A0AAD9YB30_COLKA</name>
<proteinExistence type="predicted"/>
<sequence length="264" mass="29854">MDAATTTPYVKRVDSHNRQNTKYHFALEDLNRARAKYWIAHNDSEMKLMIYKAHAAHLAYLEVERDAADAALKQLVICLKTGEERLARAQRRLDKADEVFQREAEQHRVLPIDDRDVSVTEDYQTPPPENKHTSSPTEQVEGCTGVFDGTTGPHSSDSAISPEPSLSEPSSETSPEPSVVYIGPVRTSRARSIAARHRPYFRSAGNIMRWQMQQLEGEDSESDAEESEASSERLARAARRLRERLAKSPEVEYFGETVRQELGE</sequence>
<evidence type="ECO:0000313" key="4">
    <source>
        <dbReference type="Proteomes" id="UP001281614"/>
    </source>
</evidence>
<keyword evidence="1" id="KW-0175">Coiled coil</keyword>
<evidence type="ECO:0000256" key="1">
    <source>
        <dbReference type="SAM" id="Coils"/>
    </source>
</evidence>
<organism evidence="3 4">
    <name type="scientific">Colletotrichum kahawae</name>
    <name type="common">Coffee berry disease fungus</name>
    <dbReference type="NCBI Taxonomy" id="34407"/>
    <lineage>
        <taxon>Eukaryota</taxon>
        <taxon>Fungi</taxon>
        <taxon>Dikarya</taxon>
        <taxon>Ascomycota</taxon>
        <taxon>Pezizomycotina</taxon>
        <taxon>Sordariomycetes</taxon>
        <taxon>Hypocreomycetidae</taxon>
        <taxon>Glomerellales</taxon>
        <taxon>Glomerellaceae</taxon>
        <taxon>Colletotrichum</taxon>
        <taxon>Colletotrichum gloeosporioides species complex</taxon>
    </lineage>
</organism>
<feature type="coiled-coil region" evidence="1">
    <location>
        <begin position="79"/>
        <end position="106"/>
    </location>
</feature>
<evidence type="ECO:0000313" key="3">
    <source>
        <dbReference type="EMBL" id="KAK2756856.1"/>
    </source>
</evidence>
<dbReference type="Proteomes" id="UP001281614">
    <property type="component" value="Unassembled WGS sequence"/>
</dbReference>
<evidence type="ECO:0000256" key="2">
    <source>
        <dbReference type="SAM" id="MobiDB-lite"/>
    </source>
</evidence>
<feature type="region of interest" description="Disordered" evidence="2">
    <location>
        <begin position="110"/>
        <end position="179"/>
    </location>
</feature>
<gene>
    <name evidence="3" type="ORF">CKAH01_17090</name>
</gene>
<accession>A0AAD9YB30</accession>
<dbReference type="AlphaFoldDB" id="A0AAD9YB30"/>
<reference evidence="3" key="1">
    <citation type="submission" date="2023-02" db="EMBL/GenBank/DDBJ databases">
        <title>Colletotrichum kahawae CIFC_Que2 genome sequencing and assembly.</title>
        <authorList>
            <person name="Baroncelli R."/>
        </authorList>
    </citation>
    <scope>NUCLEOTIDE SEQUENCE</scope>
    <source>
        <strain evidence="3">CIFC_Que2</strain>
    </source>
</reference>
<comment type="caution">
    <text evidence="3">The sequence shown here is derived from an EMBL/GenBank/DDBJ whole genome shotgun (WGS) entry which is preliminary data.</text>
</comment>
<dbReference type="EMBL" id="VYYT01000206">
    <property type="protein sequence ID" value="KAK2756856.1"/>
    <property type="molecule type" value="Genomic_DNA"/>
</dbReference>
<feature type="compositionally biased region" description="Low complexity" evidence="2">
    <location>
        <begin position="161"/>
        <end position="178"/>
    </location>
</feature>